<protein>
    <submittedName>
        <fullName evidence="2">Uncharacterized protein</fullName>
    </submittedName>
</protein>
<evidence type="ECO:0000313" key="3">
    <source>
        <dbReference type="Proteomes" id="UP000233256"/>
    </source>
</evidence>
<comment type="caution">
    <text evidence="2">The sequence shown here is derived from an EMBL/GenBank/DDBJ whole genome shotgun (WGS) entry which is preliminary data.</text>
</comment>
<dbReference type="EMBL" id="PGXC01000001">
    <property type="protein sequence ID" value="PKK92032.1"/>
    <property type="molecule type" value="Genomic_DNA"/>
</dbReference>
<accession>A0A2N1PUQ3</accession>
<reference evidence="2 3" key="1">
    <citation type="journal article" date="2017" name="ISME J.">
        <title>Potential for microbial H2 and metal transformations associated with novel bacteria and archaea in deep terrestrial subsurface sediments.</title>
        <authorList>
            <person name="Hernsdorf A.W."/>
            <person name="Amano Y."/>
            <person name="Miyakawa K."/>
            <person name="Ise K."/>
            <person name="Suzuki Y."/>
            <person name="Anantharaman K."/>
            <person name="Probst A."/>
            <person name="Burstein D."/>
            <person name="Thomas B.C."/>
            <person name="Banfield J.F."/>
        </authorList>
    </citation>
    <scope>NUCLEOTIDE SEQUENCE [LARGE SCALE GENOMIC DNA]</scope>
    <source>
        <strain evidence="2">HGW-Wallbacteria-1</strain>
    </source>
</reference>
<feature type="compositionally biased region" description="Gly residues" evidence="1">
    <location>
        <begin position="165"/>
        <end position="191"/>
    </location>
</feature>
<evidence type="ECO:0000256" key="1">
    <source>
        <dbReference type="SAM" id="MobiDB-lite"/>
    </source>
</evidence>
<name>A0A2N1PUQ3_9BACT</name>
<organism evidence="2 3">
    <name type="scientific">Candidatus Wallbacteria bacterium HGW-Wallbacteria-1</name>
    <dbReference type="NCBI Taxonomy" id="2013854"/>
    <lineage>
        <taxon>Bacteria</taxon>
        <taxon>Candidatus Walliibacteriota</taxon>
    </lineage>
</organism>
<gene>
    <name evidence="2" type="ORF">CVV64_01045</name>
</gene>
<evidence type="ECO:0000313" key="2">
    <source>
        <dbReference type="EMBL" id="PKK92032.1"/>
    </source>
</evidence>
<proteinExistence type="predicted"/>
<feature type="region of interest" description="Disordered" evidence="1">
    <location>
        <begin position="141"/>
        <end position="262"/>
    </location>
</feature>
<sequence>MFTVIRRSGLRSSRAMALSLPPVLIALFLFSFASTAICQDSEPKKVPGEVQINFYRLLEVLPELQQFRCLDTSTKEKILFSSHSFMGSMYVVKVARDRVVFDSFDWMVPTAESSQVMEDAQVYSEAGRELEEELGMSLDDIAAPGEEDFPVSDSPDEEYSDEPEYGGGPTGQPGNMGGSGPNGMPNGGAGMNQGMNQGMNPGMGPGGNPGMRPGMAPGMGSGGNPGMGPGMEGAQGMPDEETRRKMRSQMEQNSGRPGGMGR</sequence>
<dbReference type="AlphaFoldDB" id="A0A2N1PUQ3"/>
<feature type="compositionally biased region" description="Gly residues" evidence="1">
    <location>
        <begin position="217"/>
        <end position="233"/>
    </location>
</feature>
<dbReference type="Proteomes" id="UP000233256">
    <property type="component" value="Unassembled WGS sequence"/>
</dbReference>
<feature type="compositionally biased region" description="Acidic residues" evidence="1">
    <location>
        <begin position="145"/>
        <end position="164"/>
    </location>
</feature>